<accession>A0A5J4QXT5</accession>
<organism evidence="2">
    <name type="scientific">termite gut metagenome</name>
    <dbReference type="NCBI Taxonomy" id="433724"/>
    <lineage>
        <taxon>unclassified sequences</taxon>
        <taxon>metagenomes</taxon>
        <taxon>organismal metagenomes</taxon>
    </lineage>
</organism>
<gene>
    <name evidence="2" type="ORF">EZS27_024340</name>
</gene>
<keyword evidence="1" id="KW-0472">Membrane</keyword>
<proteinExistence type="predicted"/>
<name>A0A5J4QXT5_9ZZZZ</name>
<feature type="transmembrane region" description="Helical" evidence="1">
    <location>
        <begin position="5"/>
        <end position="22"/>
    </location>
</feature>
<feature type="transmembrane region" description="Helical" evidence="1">
    <location>
        <begin position="28"/>
        <end position="49"/>
    </location>
</feature>
<dbReference type="AlphaFoldDB" id="A0A5J4QXT5"/>
<dbReference type="EMBL" id="SNRY01002143">
    <property type="protein sequence ID" value="KAA6326566.1"/>
    <property type="molecule type" value="Genomic_DNA"/>
</dbReference>
<comment type="caution">
    <text evidence="2">The sequence shown here is derived from an EMBL/GenBank/DDBJ whole genome shotgun (WGS) entry which is preliminary data.</text>
</comment>
<feature type="transmembrane region" description="Helical" evidence="1">
    <location>
        <begin position="61"/>
        <end position="85"/>
    </location>
</feature>
<feature type="transmembrane region" description="Helical" evidence="1">
    <location>
        <begin position="145"/>
        <end position="168"/>
    </location>
</feature>
<feature type="transmembrane region" description="Helical" evidence="1">
    <location>
        <begin position="97"/>
        <end position="117"/>
    </location>
</feature>
<evidence type="ECO:0000256" key="1">
    <source>
        <dbReference type="SAM" id="Phobius"/>
    </source>
</evidence>
<sequence>MIESFFLYYWFFDLIYLIIPRYSNVSSLWINFFTISSFVYLAASGLHDLENIRQMQQKTPILPIVLTSLQIVGFLLSNVFCLVYAQGYYPSNTHKETIFQGMLPTLLTFVFCIILFITACKTHRAKIENSSASLLQDCQSFKNKILFRITLFAMPIFIVVSIILSSHFHYSKF</sequence>
<evidence type="ECO:0000313" key="2">
    <source>
        <dbReference type="EMBL" id="KAA6326566.1"/>
    </source>
</evidence>
<keyword evidence="1" id="KW-0812">Transmembrane</keyword>
<reference evidence="2" key="1">
    <citation type="submission" date="2019-03" db="EMBL/GenBank/DDBJ databases">
        <title>Single cell metagenomics reveals metabolic interactions within the superorganism composed of flagellate Streblomastix strix and complex community of Bacteroidetes bacteria on its surface.</title>
        <authorList>
            <person name="Treitli S.C."/>
            <person name="Kolisko M."/>
            <person name="Husnik F."/>
            <person name="Keeling P."/>
            <person name="Hampl V."/>
        </authorList>
    </citation>
    <scope>NUCLEOTIDE SEQUENCE</scope>
    <source>
        <strain evidence="2">STM</strain>
    </source>
</reference>
<protein>
    <submittedName>
        <fullName evidence="2">Uncharacterized protein</fullName>
    </submittedName>
</protein>
<keyword evidence="1" id="KW-1133">Transmembrane helix</keyword>